<evidence type="ECO:0000313" key="4">
    <source>
        <dbReference type="EMBL" id="NGN68560.1"/>
    </source>
</evidence>
<feature type="chain" id="PRO_5039189093" evidence="2">
    <location>
        <begin position="22"/>
        <end position="536"/>
    </location>
</feature>
<dbReference type="PROSITE" id="PS50234">
    <property type="entry name" value="VWFA"/>
    <property type="match status" value="1"/>
</dbReference>
<name>A0A6G4UA13_9ACTN</name>
<reference evidence="4 5" key="1">
    <citation type="submission" date="2020-02" db="EMBL/GenBank/DDBJ databases">
        <title>Whole-genome analyses of novel actinobacteria.</title>
        <authorList>
            <person name="Sahin N."/>
        </authorList>
    </citation>
    <scope>NUCLEOTIDE SEQUENCE [LARGE SCALE GENOMIC DNA]</scope>
    <source>
        <strain evidence="4 5">A7024</strain>
    </source>
</reference>
<dbReference type="EMBL" id="JAAKZV010000213">
    <property type="protein sequence ID" value="NGN68560.1"/>
    <property type="molecule type" value="Genomic_DNA"/>
</dbReference>
<protein>
    <submittedName>
        <fullName evidence="4">DUF3520 domain-containing protein</fullName>
    </submittedName>
</protein>
<sequence length="536" mass="56286">MAVAAALAAVLLAACTGGGGANQDAASKGEGAAPPPPPAGGFDGEPRDQGDAAQEQKGIAPTQQPDLLSTFGLDVDTASYSYARRTIAAGRLPAPETVRHEEFVNSFRQDYPRPEGNGFSVSTDGARTGQDGWSLMRVGLATQDAERTRRPPASLTFVVDVSGSMSETGRLDLVRDALDTTAGELRAEDSAAIVAFSDEARTVLPMTPMGDGGRERMRDAVEQLRPTDSTNVEAGIRQGYDVAVDGVREGTTNRVVLLSDALANTGATDADNILERIADARRAHGITLFGVGVGSDYGDAFMERLTNRGDGHTSYVSDRKSARRVFTEELPRHIELRARDAKAQVAFDPQTVADHRLIGYENRQVADQDFRNDAVDGGEIGPGHTVTALYAVRLKEGAGGHVATATVRWLDPKTRAPHEESSQVEAATLGGRLWGAADTSLQVDALAAYFADALRGRSTDDGAGPSASPESAVPKTKLRSGSGSGTVPDSAQTQPLPGAPTVDELVERSGALAEQTGSRQVEELAETVRKAAEVAG</sequence>
<dbReference type="SUPFAM" id="SSF53300">
    <property type="entry name" value="vWA-like"/>
    <property type="match status" value="1"/>
</dbReference>
<evidence type="ECO:0000259" key="3">
    <source>
        <dbReference type="PROSITE" id="PS50234"/>
    </source>
</evidence>
<evidence type="ECO:0000256" key="1">
    <source>
        <dbReference type="SAM" id="MobiDB-lite"/>
    </source>
</evidence>
<organism evidence="4 5">
    <name type="scientific">Streptomyces coryli</name>
    <dbReference type="NCBI Taxonomy" id="1128680"/>
    <lineage>
        <taxon>Bacteria</taxon>
        <taxon>Bacillati</taxon>
        <taxon>Actinomycetota</taxon>
        <taxon>Actinomycetes</taxon>
        <taxon>Kitasatosporales</taxon>
        <taxon>Streptomycetaceae</taxon>
        <taxon>Streptomyces</taxon>
    </lineage>
</organism>
<feature type="compositionally biased region" description="Polar residues" evidence="1">
    <location>
        <begin position="479"/>
        <end position="495"/>
    </location>
</feature>
<dbReference type="SMART" id="SM00327">
    <property type="entry name" value="VWA"/>
    <property type="match status" value="1"/>
</dbReference>
<dbReference type="Gene3D" id="3.40.50.410">
    <property type="entry name" value="von Willebrand factor, type A domain"/>
    <property type="match status" value="1"/>
</dbReference>
<evidence type="ECO:0000256" key="2">
    <source>
        <dbReference type="SAM" id="SignalP"/>
    </source>
</evidence>
<comment type="caution">
    <text evidence="4">The sequence shown here is derived from an EMBL/GenBank/DDBJ whole genome shotgun (WGS) entry which is preliminary data.</text>
</comment>
<evidence type="ECO:0000313" key="5">
    <source>
        <dbReference type="Proteomes" id="UP000481583"/>
    </source>
</evidence>
<dbReference type="InterPro" id="IPR021908">
    <property type="entry name" value="YfbK_C"/>
</dbReference>
<dbReference type="Pfam" id="PF12034">
    <property type="entry name" value="YfbK_C"/>
    <property type="match status" value="1"/>
</dbReference>
<dbReference type="Pfam" id="PF00092">
    <property type="entry name" value="VWA"/>
    <property type="match status" value="1"/>
</dbReference>
<feature type="signal peptide" evidence="2">
    <location>
        <begin position="1"/>
        <end position="21"/>
    </location>
</feature>
<dbReference type="Pfam" id="PF12450">
    <property type="entry name" value="vWF_A"/>
    <property type="match status" value="1"/>
</dbReference>
<dbReference type="InterPro" id="IPR022156">
    <property type="entry name" value="Uncharacterised_YfbK_N"/>
</dbReference>
<feature type="domain" description="VWFA" evidence="3">
    <location>
        <begin position="154"/>
        <end position="330"/>
    </location>
</feature>
<gene>
    <name evidence="4" type="ORF">G5C51_32270</name>
</gene>
<dbReference type="PANTHER" id="PTHR10579:SF43">
    <property type="entry name" value="ZINC FINGER (C3HC4-TYPE RING FINGER) FAMILY PROTEIN"/>
    <property type="match status" value="1"/>
</dbReference>
<dbReference type="Proteomes" id="UP000481583">
    <property type="component" value="Unassembled WGS sequence"/>
</dbReference>
<feature type="region of interest" description="Disordered" evidence="1">
    <location>
        <begin position="457"/>
        <end position="524"/>
    </location>
</feature>
<feature type="region of interest" description="Disordered" evidence="1">
    <location>
        <begin position="19"/>
        <end position="68"/>
    </location>
</feature>
<feature type="region of interest" description="Disordered" evidence="1">
    <location>
        <begin position="108"/>
        <end position="127"/>
    </location>
</feature>
<dbReference type="AlphaFoldDB" id="A0A6G4UA13"/>
<keyword evidence="5" id="KW-1185">Reference proteome</keyword>
<proteinExistence type="predicted"/>
<accession>A0A6G4UA13</accession>
<dbReference type="InterPro" id="IPR036465">
    <property type="entry name" value="vWFA_dom_sf"/>
</dbReference>
<dbReference type="InterPro" id="IPR002035">
    <property type="entry name" value="VWF_A"/>
</dbReference>
<keyword evidence="2" id="KW-0732">Signal</keyword>
<dbReference type="PANTHER" id="PTHR10579">
    <property type="entry name" value="CALCIUM-ACTIVATED CHLORIDE CHANNEL REGULATOR"/>
    <property type="match status" value="1"/>
</dbReference>
<dbReference type="InterPro" id="IPR051266">
    <property type="entry name" value="CLCR"/>
</dbReference>